<dbReference type="Proteomes" id="UP001177744">
    <property type="component" value="Unassembled WGS sequence"/>
</dbReference>
<sequence length="830" mass="92832">MSQERAVSASAVPLEELSSWPEELCRRELPTTVKLFDDMMYELTSQARELTSQNLEIQTTLRNILQTMVQVLGALTGCVQHICATQESIILENIQSLPSSVLHVIRSTFLHCKNSESVYSGRLHLVSDLLQALFKEAYSLQKQLMELLDMVCMDPEVDENDDILNMVLVIHSLLDICSVISSMDHAFHANTWKFIIKQSLKHQSVIKSQLRHKEIITSLCEDILCSFQSCLQLAEQMAQSRAQDTADNRLFQKTLKLCRFLANSLLHYTKEFLPFLSDSCCTLHQLYLQIHSKFPPSLYASRISQAQQEEIAGTFLVTLDPLITQLLTFQPFMHAVLDSKLELPCELQFPQCLLLVVIMDKLPSQPLDVQTLWCTESRVSGAASRVSLLKAIFCSFEQCSGELSLPVHLQGVKGKGQVEVAVPLYQHVCVHLCTFITSFHPSLFPELDAALLSAVLSANMISSLLAMDAWCFLARYGTAELCAHHVTIVAHLVEFIQQFSPKEVENLPLWQHISFQAFPAELRKQAAHEVVRVGAAQSRRWLGAVALWGTRNTALSALLSVNNSASEALDIGQQTAVMEAGSQLWGFLNTNLVTGQPYVQQTLSLLFPLLGFFIQTLDPQLISQVVTLQVSLLKLEPPDHVRLAVLDFVSSLGKLFISPAIQDKIVPNLCSIFALLLADRNWLLEQHALEAFTQFAEGTSNEEIVPQCLSSEETKNKVVSFLEKTGFADETVAARVERVKQEKGIFWGSLATVTLEEAKWSSLQPCAKRARLEPPVEEEYRSALQAATGALEAIELLLQKSAAPDWLPTKMQLLQEKIDELKRHGLQDET</sequence>
<dbReference type="EMBL" id="JAULJE010000022">
    <property type="protein sequence ID" value="KAK1329213.1"/>
    <property type="molecule type" value="Genomic_DNA"/>
</dbReference>
<dbReference type="Gene3D" id="1.25.10.10">
    <property type="entry name" value="Leucine-rich Repeat Variant"/>
    <property type="match status" value="1"/>
</dbReference>
<dbReference type="SUPFAM" id="SSF48371">
    <property type="entry name" value="ARM repeat"/>
    <property type="match status" value="1"/>
</dbReference>
<evidence type="ECO:0000313" key="1">
    <source>
        <dbReference type="EMBL" id="KAK1329213.1"/>
    </source>
</evidence>
<accession>A0AA40HDP5</accession>
<dbReference type="AlphaFoldDB" id="A0AA40HDP5"/>
<name>A0AA40HDP5_CNENI</name>
<protein>
    <submittedName>
        <fullName evidence="1">Uncharacterized protein</fullName>
    </submittedName>
</protein>
<dbReference type="InterPro" id="IPR011989">
    <property type="entry name" value="ARM-like"/>
</dbReference>
<gene>
    <name evidence="1" type="ORF">QTO34_011393</name>
</gene>
<keyword evidence="2" id="KW-1185">Reference proteome</keyword>
<comment type="caution">
    <text evidence="1">The sequence shown here is derived from an EMBL/GenBank/DDBJ whole genome shotgun (WGS) entry which is preliminary data.</text>
</comment>
<dbReference type="PANTHER" id="PTHR16071">
    <property type="entry name" value="CHROMOSOME 1 OPEN READING FRAME 112"/>
    <property type="match status" value="1"/>
</dbReference>
<dbReference type="Pfam" id="PF14868">
    <property type="entry name" value="DUF4487"/>
    <property type="match status" value="1"/>
</dbReference>
<reference evidence="1" key="1">
    <citation type="submission" date="2023-06" db="EMBL/GenBank/DDBJ databases">
        <title>Reference genome for the Northern bat (Eptesicus nilssonii), a most northern bat species.</title>
        <authorList>
            <person name="Laine V.N."/>
            <person name="Pulliainen A.T."/>
            <person name="Lilley T.M."/>
        </authorList>
    </citation>
    <scope>NUCLEOTIDE SEQUENCE</scope>
    <source>
        <strain evidence="1">BLF_Eptnil</strain>
        <tissue evidence="1">Kidney</tissue>
    </source>
</reference>
<dbReference type="PANTHER" id="PTHR16071:SF2">
    <property type="entry name" value="FIGNL1-INTERACTING REGULATOR OF RECOMBINATION AND MITOSIS"/>
    <property type="match status" value="1"/>
</dbReference>
<organism evidence="1 2">
    <name type="scientific">Cnephaeus nilssonii</name>
    <name type="common">Northern bat</name>
    <name type="synonym">Eptesicus nilssonii</name>
    <dbReference type="NCBI Taxonomy" id="3371016"/>
    <lineage>
        <taxon>Eukaryota</taxon>
        <taxon>Metazoa</taxon>
        <taxon>Chordata</taxon>
        <taxon>Craniata</taxon>
        <taxon>Vertebrata</taxon>
        <taxon>Euteleostomi</taxon>
        <taxon>Mammalia</taxon>
        <taxon>Eutheria</taxon>
        <taxon>Laurasiatheria</taxon>
        <taxon>Chiroptera</taxon>
        <taxon>Yangochiroptera</taxon>
        <taxon>Vespertilionidae</taxon>
        <taxon>Cnephaeus</taxon>
    </lineage>
</organism>
<dbReference type="InterPro" id="IPR027902">
    <property type="entry name" value="DUF4487"/>
</dbReference>
<dbReference type="InterPro" id="IPR016024">
    <property type="entry name" value="ARM-type_fold"/>
</dbReference>
<evidence type="ECO:0000313" key="2">
    <source>
        <dbReference type="Proteomes" id="UP001177744"/>
    </source>
</evidence>
<proteinExistence type="predicted"/>